<proteinExistence type="predicted"/>
<comment type="caution">
    <text evidence="1">The sequence shown here is derived from an EMBL/GenBank/DDBJ whole genome shotgun (WGS) entry which is preliminary data.</text>
</comment>
<dbReference type="OrthoDB" id="2369163at2"/>
<dbReference type="RefSeq" id="WP_034640186.1">
    <property type="nucleotide sequence ID" value="NZ_CBCSJC010000017.1"/>
</dbReference>
<evidence type="ECO:0000313" key="2">
    <source>
        <dbReference type="Proteomes" id="UP000027822"/>
    </source>
</evidence>
<dbReference type="EMBL" id="JOTN01000012">
    <property type="protein sequence ID" value="KEK18640.1"/>
    <property type="molecule type" value="Genomic_DNA"/>
</dbReference>
<dbReference type="eggNOG" id="COG0476">
    <property type="taxonomic scope" value="Bacteria"/>
</dbReference>
<sequence length="620" mass="70487">MESLHVSTRLKMKRDTFFLPDSNGNVYFRNNVSSFQMKGQSINQWIEKLTPMFNGEHTLGELTDGLPDSYKSRVFEIATILYENGFAKDVSEDHPHQLSESILKKYASQIEFLDNFHHSGAYRFQQYRQSNILAVGSGSIFLSLISSLLESGIKTLYMMGTNTEGTNMERLHELIQHGKENDPELLVYEVPFTENQNMLQRFDCVLYVSEKENVDELRKFHCICKEQNKMFFPALCINGVGLAGPLVHEENKTCWESAWHRIHASVFPEDRKNHAPSSTAEALLANVAVFECFKKMTGITKSSETNRFFLLNLETLEGNWHSFATHPFVTESIQIQPFQDFEELAEKSEKSNEEILRLHPFISKETGVFHIWEEGDLIQLPLAQCRVQVADLLSEGPAHVLSEIICSGFTHTEARCEAGLCGIEAYVAHIIDTPQIIGVGVGVSKVECVYRGLQHYLDQELKRSKEICALRVCLEPIEDKRSRFYFEALKTMCGEPLIAFGEPLHEFPVALVQVRNQWYASVGFSHSIALQRVLERALKAVQNGTEQEVAPFYVFLQEDEPTSVVIPSSADVEQKDTLQSVMQTLQQQNKQLSVFDITLGEEWEQHIAGIVTVSLREEDA</sequence>
<protein>
    <submittedName>
        <fullName evidence="1">Bacteriocin maturation protein</fullName>
    </submittedName>
</protein>
<dbReference type="Proteomes" id="UP000027822">
    <property type="component" value="Unassembled WGS sequence"/>
</dbReference>
<accession>A0A073JWG2</accession>
<dbReference type="Gene3D" id="3.40.50.720">
    <property type="entry name" value="NAD(P)-binding Rossmann-like Domain"/>
    <property type="match status" value="1"/>
</dbReference>
<name>A0A073JWG2_9BACI</name>
<organism evidence="1 2">
    <name type="scientific">Bacillus manliponensis</name>
    <dbReference type="NCBI Taxonomy" id="574376"/>
    <lineage>
        <taxon>Bacteria</taxon>
        <taxon>Bacillati</taxon>
        <taxon>Bacillota</taxon>
        <taxon>Bacilli</taxon>
        <taxon>Bacillales</taxon>
        <taxon>Bacillaceae</taxon>
        <taxon>Bacillus</taxon>
        <taxon>Bacillus cereus group</taxon>
    </lineage>
</organism>
<dbReference type="InterPro" id="IPR022368">
    <property type="entry name" value="Thiazole_bacteriocin_mat_put"/>
</dbReference>
<dbReference type="NCBIfam" id="TIGR03693">
    <property type="entry name" value="ocin_ThiF_like"/>
    <property type="match status" value="1"/>
</dbReference>
<reference evidence="1 2" key="1">
    <citation type="submission" date="2014-06" db="EMBL/GenBank/DDBJ databases">
        <title>Draft genome sequence of Bacillus manliponensis JCM 15802 (MCCC 1A00708).</title>
        <authorList>
            <person name="Lai Q."/>
            <person name="Liu Y."/>
            <person name="Shao Z."/>
        </authorList>
    </citation>
    <scope>NUCLEOTIDE SEQUENCE [LARGE SCALE GENOMIC DNA]</scope>
    <source>
        <strain evidence="1 2">JCM 15802</strain>
    </source>
</reference>
<evidence type="ECO:0000313" key="1">
    <source>
        <dbReference type="EMBL" id="KEK18640.1"/>
    </source>
</evidence>
<gene>
    <name evidence="1" type="ORF">BAMA_03800</name>
</gene>
<dbReference type="AlphaFoldDB" id="A0A073JWG2"/>
<keyword evidence="2" id="KW-1185">Reference proteome</keyword>
<dbReference type="STRING" id="574376.BAMA_03800"/>